<evidence type="ECO:0000256" key="2">
    <source>
        <dbReference type="ARBA" id="ARBA00022771"/>
    </source>
</evidence>
<dbReference type="GO" id="GO:0005634">
    <property type="term" value="C:nucleus"/>
    <property type="evidence" value="ECO:0007669"/>
    <property type="project" value="TreeGrafter"/>
</dbReference>
<keyword evidence="1" id="KW-0479">Metal-binding</keyword>
<proteinExistence type="predicted"/>
<organism evidence="8 9">
    <name type="scientific">Monascus purpureus</name>
    <name type="common">Red mold</name>
    <name type="synonym">Monascus anka</name>
    <dbReference type="NCBI Taxonomy" id="5098"/>
    <lineage>
        <taxon>Eukaryota</taxon>
        <taxon>Fungi</taxon>
        <taxon>Dikarya</taxon>
        <taxon>Ascomycota</taxon>
        <taxon>Pezizomycotina</taxon>
        <taxon>Eurotiomycetes</taxon>
        <taxon>Eurotiomycetidae</taxon>
        <taxon>Eurotiales</taxon>
        <taxon>Aspergillaceae</taxon>
        <taxon>Monascus</taxon>
    </lineage>
</organism>
<evidence type="ECO:0000256" key="4">
    <source>
        <dbReference type="PROSITE-ProRule" id="PRU00134"/>
    </source>
</evidence>
<dbReference type="SUPFAM" id="SSF82199">
    <property type="entry name" value="SET domain"/>
    <property type="match status" value="1"/>
</dbReference>
<dbReference type="Gene3D" id="1.10.220.160">
    <property type="match status" value="1"/>
</dbReference>
<dbReference type="PANTHER" id="PTHR12197:SF251">
    <property type="entry name" value="EG:BACR7C10.4 PROTEIN"/>
    <property type="match status" value="1"/>
</dbReference>
<evidence type="ECO:0000256" key="5">
    <source>
        <dbReference type="SAM" id="MobiDB-lite"/>
    </source>
</evidence>
<comment type="caution">
    <text evidence="8">The sequence shown here is derived from an EMBL/GenBank/DDBJ whole genome shotgun (WGS) entry which is preliminary data.</text>
</comment>
<feature type="domain" description="SET" evidence="6">
    <location>
        <begin position="10"/>
        <end position="254"/>
    </location>
</feature>
<keyword evidence="2 4" id="KW-0863">Zinc-finger</keyword>
<evidence type="ECO:0000313" key="9">
    <source>
        <dbReference type="Proteomes" id="UP000319663"/>
    </source>
</evidence>
<evidence type="ECO:0000259" key="7">
    <source>
        <dbReference type="PROSITE" id="PS50865"/>
    </source>
</evidence>
<dbReference type="Pfam" id="PF00856">
    <property type="entry name" value="SET"/>
    <property type="match status" value="1"/>
</dbReference>
<dbReference type="InterPro" id="IPR001214">
    <property type="entry name" value="SET_dom"/>
</dbReference>
<dbReference type="InterPro" id="IPR050869">
    <property type="entry name" value="H3K4_H4K5_MeTrfase"/>
</dbReference>
<reference evidence="8 9" key="1">
    <citation type="submission" date="2019-06" db="EMBL/GenBank/DDBJ databases">
        <title>Wine fermentation using esterase from Monascus purpureus.</title>
        <authorList>
            <person name="Geng C."/>
            <person name="Zhang Y."/>
        </authorList>
    </citation>
    <scope>NUCLEOTIDE SEQUENCE [LARGE SCALE GENOMIC DNA]</scope>
    <source>
        <strain evidence="8">HQ1</strain>
    </source>
</reference>
<dbReference type="PANTHER" id="PTHR12197">
    <property type="entry name" value="HISTONE-LYSINE N-METHYLTRANSFERASE SMYD"/>
    <property type="match status" value="1"/>
</dbReference>
<dbReference type="AlphaFoldDB" id="A0A507QQ74"/>
<feature type="compositionally biased region" description="Pro residues" evidence="5">
    <location>
        <begin position="1"/>
        <end position="10"/>
    </location>
</feature>
<gene>
    <name evidence="8" type="ORF">MPDQ_001084</name>
</gene>
<dbReference type="Gene3D" id="6.10.140.2220">
    <property type="match status" value="1"/>
</dbReference>
<dbReference type="EMBL" id="VIFY01000127">
    <property type="protein sequence ID" value="TQB69983.1"/>
    <property type="molecule type" value="Genomic_DNA"/>
</dbReference>
<keyword evidence="9" id="KW-1185">Reference proteome</keyword>
<dbReference type="InterPro" id="IPR002893">
    <property type="entry name" value="Znf_MYND"/>
</dbReference>
<dbReference type="PROSITE" id="PS50865">
    <property type="entry name" value="ZF_MYND_2"/>
    <property type="match status" value="1"/>
</dbReference>
<dbReference type="STRING" id="5098.A0A507QQ74"/>
<dbReference type="PROSITE" id="PS50280">
    <property type="entry name" value="SET"/>
    <property type="match status" value="1"/>
</dbReference>
<evidence type="ECO:0000259" key="6">
    <source>
        <dbReference type="PROSITE" id="PS50280"/>
    </source>
</evidence>
<keyword evidence="3" id="KW-0862">Zinc</keyword>
<dbReference type="InterPro" id="IPR046341">
    <property type="entry name" value="SET_dom_sf"/>
</dbReference>
<dbReference type="GO" id="GO:0008270">
    <property type="term" value="F:zinc ion binding"/>
    <property type="evidence" value="ECO:0007669"/>
    <property type="project" value="UniProtKB-KW"/>
</dbReference>
<dbReference type="OrthoDB" id="5945798at2759"/>
<dbReference type="Proteomes" id="UP000319663">
    <property type="component" value="Unassembled WGS sequence"/>
</dbReference>
<dbReference type="Gene3D" id="2.170.270.10">
    <property type="entry name" value="SET domain"/>
    <property type="match status" value="1"/>
</dbReference>
<dbReference type="Pfam" id="PF01753">
    <property type="entry name" value="zf-MYND"/>
    <property type="match status" value="1"/>
</dbReference>
<feature type="domain" description="MYND-type" evidence="7">
    <location>
        <begin position="61"/>
        <end position="106"/>
    </location>
</feature>
<protein>
    <submittedName>
        <fullName evidence="8">Uncharacterized protein</fullName>
    </submittedName>
</protein>
<sequence>MASPHPPAPFPVQAKATPGPAPEGMGTGLFASSDIATGQDVLYIKVPFVAVLDTARLEDTCSGCFGKKQFENDQIELKGCTGCQVVRYCDKACQAKDWKFAHSLECPIFRKLRPRILPNNARAVLRMVLRYGRQKYDEQDLAIFFQLETHIQEIRERNEDQWNRISLSAKAIKEYSGTAMQEELISAVGAKLDLNSFNLTNALYDRIGLYLHPYVALINHSCDYNSVFGFDGDELFVKAIRPIKKGDQIFISYVDVTNPYKIRQKELSDRYFFTCQCSQCKRGIDTPQDAFLTSASKDSSALEAAEEKAYRLMESVDVDVEPLQTVDQLMSAMHVLRQTSIWPISRQPYVSCRDELVTSLMFTGQFNKAFIQAAIRYIRVDPVVYRYDVHPIRHVHAWALAKLAIHLSQGTELNPDDSDAVQKAELNLSFIVWSILHELVKREPESCTVPSFKQLVRTTFQEVHTVLISNGVDQKTLKTEISKEWDKLERVIRAQLGKE</sequence>
<dbReference type="PROSITE" id="PS01360">
    <property type="entry name" value="ZF_MYND_1"/>
    <property type="match status" value="1"/>
</dbReference>
<name>A0A507QQ74_MONPU</name>
<evidence type="ECO:0000256" key="3">
    <source>
        <dbReference type="ARBA" id="ARBA00022833"/>
    </source>
</evidence>
<feature type="region of interest" description="Disordered" evidence="5">
    <location>
        <begin position="1"/>
        <end position="23"/>
    </location>
</feature>
<evidence type="ECO:0000256" key="1">
    <source>
        <dbReference type="ARBA" id="ARBA00022723"/>
    </source>
</evidence>
<evidence type="ECO:0000313" key="8">
    <source>
        <dbReference type="EMBL" id="TQB69983.1"/>
    </source>
</evidence>
<accession>A0A507QQ74</accession>